<dbReference type="InterPro" id="IPR041358">
    <property type="entry name" value="Raf1_N"/>
</dbReference>
<feature type="region of interest" description="Disordered" evidence="1">
    <location>
        <begin position="245"/>
        <end position="264"/>
    </location>
</feature>
<reference evidence="4" key="2">
    <citation type="submission" date="2023-06" db="EMBL/GenBank/DDBJ databases">
        <authorList>
            <person name="Ma L."/>
            <person name="Liu K.-W."/>
            <person name="Li Z."/>
            <person name="Hsiao Y.-Y."/>
            <person name="Qi Y."/>
            <person name="Fu T."/>
            <person name="Tang G."/>
            <person name="Zhang D."/>
            <person name="Sun W.-H."/>
            <person name="Liu D.-K."/>
            <person name="Li Y."/>
            <person name="Chen G.-Z."/>
            <person name="Liu X.-D."/>
            <person name="Liao X.-Y."/>
            <person name="Jiang Y.-T."/>
            <person name="Yu X."/>
            <person name="Hao Y."/>
            <person name="Huang J."/>
            <person name="Zhao X.-W."/>
            <person name="Ke S."/>
            <person name="Chen Y.-Y."/>
            <person name="Wu W.-L."/>
            <person name="Hsu J.-L."/>
            <person name="Lin Y.-F."/>
            <person name="Huang M.-D."/>
            <person name="Li C.-Y."/>
            <person name="Huang L."/>
            <person name="Wang Z.-W."/>
            <person name="Zhao X."/>
            <person name="Zhong W.-Y."/>
            <person name="Peng D.-H."/>
            <person name="Ahmad S."/>
            <person name="Lan S."/>
            <person name="Zhang J.-S."/>
            <person name="Tsai W.-C."/>
            <person name="Van De Peer Y."/>
            <person name="Liu Z.-J."/>
        </authorList>
    </citation>
    <scope>NUCLEOTIDE SEQUENCE</scope>
    <source>
        <strain evidence="4">SCP</strain>
        <tissue evidence="4">Leaves</tissue>
    </source>
</reference>
<sequence>MFSLLTPSKLSPPFQTPSSLLRRHVHRMPIISAVHRTPPPPPPPGSSVYQPFRPPPAQLPSQYHSLALSDRLEILRDRLGLWHEYAPLIPTLSQDGCSPPSIEEATGISNAEQNLFIVAAQVRDSLISLKFDADLLAYFDVGGADLLYELRLLSAAQRAAAARRVVDLRLEPKATLELARAMKDFPRRRGDPGWRSFSAASPGDCLAFTHLRMSGEATAPSDRVASLQRALDAAETESAKTWVLDELERRGGGDGLNGPLGDED</sequence>
<protein>
    <submittedName>
        <fullName evidence="4">Uncharacterized protein</fullName>
    </submittedName>
</protein>
<feature type="domain" description="Rubisco accumulation factor 1 helix turn helix" evidence="3">
    <location>
        <begin position="70"/>
        <end position="126"/>
    </location>
</feature>
<evidence type="ECO:0000259" key="3">
    <source>
        <dbReference type="Pfam" id="PF18579"/>
    </source>
</evidence>
<comment type="caution">
    <text evidence="4">The sequence shown here is derived from an EMBL/GenBank/DDBJ whole genome shotgun (WGS) entry which is preliminary data.</text>
</comment>
<organism evidence="4 5">
    <name type="scientific">Acorus gramineus</name>
    <name type="common">Dwarf sweet flag</name>
    <dbReference type="NCBI Taxonomy" id="55184"/>
    <lineage>
        <taxon>Eukaryota</taxon>
        <taxon>Viridiplantae</taxon>
        <taxon>Streptophyta</taxon>
        <taxon>Embryophyta</taxon>
        <taxon>Tracheophyta</taxon>
        <taxon>Spermatophyta</taxon>
        <taxon>Magnoliopsida</taxon>
        <taxon>Liliopsida</taxon>
        <taxon>Acoraceae</taxon>
        <taxon>Acorus</taxon>
    </lineage>
</organism>
<evidence type="ECO:0000256" key="1">
    <source>
        <dbReference type="SAM" id="MobiDB-lite"/>
    </source>
</evidence>
<dbReference type="PANTHER" id="PTHR35299:SF3">
    <property type="entry name" value="RUBISCO ACCUMULATION FACTOR 1.2, CHLOROPLASTIC"/>
    <property type="match status" value="1"/>
</dbReference>
<dbReference type="InterPro" id="IPR037494">
    <property type="entry name" value="RAF1"/>
</dbReference>
<feature type="domain" description="Rubisco accumulation factor 1 alpha-helical" evidence="2">
    <location>
        <begin position="139"/>
        <end position="247"/>
    </location>
</feature>
<dbReference type="AlphaFoldDB" id="A0AAV9APY1"/>
<dbReference type="PANTHER" id="PTHR35299">
    <property type="entry name" value="RUBISCO ACCUMULATION FACTOR 1"/>
    <property type="match status" value="1"/>
</dbReference>
<gene>
    <name evidence="4" type="ORF">QJS04_geneDACA000346</name>
</gene>
<dbReference type="Pfam" id="PF18578">
    <property type="entry name" value="Raf1_N"/>
    <property type="match status" value="1"/>
</dbReference>
<proteinExistence type="predicted"/>
<evidence type="ECO:0000313" key="4">
    <source>
        <dbReference type="EMBL" id="KAK1265956.1"/>
    </source>
</evidence>
<reference evidence="4" key="1">
    <citation type="journal article" date="2023" name="Nat. Commun.">
        <title>Diploid and tetraploid genomes of Acorus and the evolution of monocots.</title>
        <authorList>
            <person name="Ma L."/>
            <person name="Liu K.W."/>
            <person name="Li Z."/>
            <person name="Hsiao Y.Y."/>
            <person name="Qi Y."/>
            <person name="Fu T."/>
            <person name="Tang G.D."/>
            <person name="Zhang D."/>
            <person name="Sun W.H."/>
            <person name="Liu D.K."/>
            <person name="Li Y."/>
            <person name="Chen G.Z."/>
            <person name="Liu X.D."/>
            <person name="Liao X.Y."/>
            <person name="Jiang Y.T."/>
            <person name="Yu X."/>
            <person name="Hao Y."/>
            <person name="Huang J."/>
            <person name="Zhao X.W."/>
            <person name="Ke S."/>
            <person name="Chen Y.Y."/>
            <person name="Wu W.L."/>
            <person name="Hsu J.L."/>
            <person name="Lin Y.F."/>
            <person name="Huang M.D."/>
            <person name="Li C.Y."/>
            <person name="Huang L."/>
            <person name="Wang Z.W."/>
            <person name="Zhao X."/>
            <person name="Zhong W.Y."/>
            <person name="Peng D.H."/>
            <person name="Ahmad S."/>
            <person name="Lan S."/>
            <person name="Zhang J.S."/>
            <person name="Tsai W.C."/>
            <person name="Van de Peer Y."/>
            <person name="Liu Z.J."/>
        </authorList>
    </citation>
    <scope>NUCLEOTIDE SEQUENCE</scope>
    <source>
        <strain evidence="4">SCP</strain>
    </source>
</reference>
<keyword evidence="5" id="KW-1185">Reference proteome</keyword>
<dbReference type="InterPro" id="IPR040781">
    <property type="entry name" value="Raf1_HTH"/>
</dbReference>
<dbReference type="EMBL" id="JAUJYN010000007">
    <property type="protein sequence ID" value="KAK1265956.1"/>
    <property type="molecule type" value="Genomic_DNA"/>
</dbReference>
<evidence type="ECO:0000313" key="5">
    <source>
        <dbReference type="Proteomes" id="UP001179952"/>
    </source>
</evidence>
<dbReference type="GO" id="GO:0009507">
    <property type="term" value="C:chloroplast"/>
    <property type="evidence" value="ECO:0007669"/>
    <property type="project" value="TreeGrafter"/>
</dbReference>
<name>A0AAV9APY1_ACOGR</name>
<accession>A0AAV9APY1</accession>
<dbReference type="Pfam" id="PF18579">
    <property type="entry name" value="Raf1_HTH"/>
    <property type="match status" value="1"/>
</dbReference>
<dbReference type="Proteomes" id="UP001179952">
    <property type="component" value="Unassembled WGS sequence"/>
</dbReference>
<evidence type="ECO:0000259" key="2">
    <source>
        <dbReference type="Pfam" id="PF18578"/>
    </source>
</evidence>